<dbReference type="Proteomes" id="UP000786183">
    <property type="component" value="Unassembled WGS sequence"/>
</dbReference>
<organism evidence="2 3">
    <name type="scientific">Campylobacter canadensis</name>
    <dbReference type="NCBI Taxonomy" id="449520"/>
    <lineage>
        <taxon>Bacteria</taxon>
        <taxon>Pseudomonadati</taxon>
        <taxon>Campylobacterota</taxon>
        <taxon>Epsilonproteobacteria</taxon>
        <taxon>Campylobacterales</taxon>
        <taxon>Campylobacteraceae</taxon>
        <taxon>Campylobacter</taxon>
    </lineage>
</organism>
<dbReference type="EMBL" id="JACGBB010000034">
    <property type="protein sequence ID" value="MBZ7988123.1"/>
    <property type="molecule type" value="Genomic_DNA"/>
</dbReference>
<evidence type="ECO:0000259" key="1">
    <source>
        <dbReference type="Pfam" id="PF01243"/>
    </source>
</evidence>
<dbReference type="InterPro" id="IPR012349">
    <property type="entry name" value="Split_barrel_FMN-bd"/>
</dbReference>
<name>A0ABS7WUA1_9BACT</name>
<dbReference type="InterPro" id="IPR011576">
    <property type="entry name" value="Pyridox_Oxase_N"/>
</dbReference>
<comment type="caution">
    <text evidence="2">The sequence shown here is derived from an EMBL/GenBank/DDBJ whole genome shotgun (WGS) entry which is preliminary data.</text>
</comment>
<reference evidence="2 3" key="1">
    <citation type="submission" date="2020-07" db="EMBL/GenBank/DDBJ databases">
        <title>Transfer of Campylobacter canadensis to the novel genus Avispirillum gen. nov., that also includes two novel species recovered from migratory waterfowl: Avispirillum anseris sp. nov. and Avispirillum brantae sp. nov.</title>
        <authorList>
            <person name="Miller W.G."/>
            <person name="Chapman M.H."/>
            <person name="Yee E."/>
            <person name="Inglis G.D."/>
        </authorList>
    </citation>
    <scope>NUCLEOTIDE SEQUENCE [LARGE SCALE GENOMIC DNA]</scope>
    <source>
        <strain evidence="2 3">L283</strain>
    </source>
</reference>
<dbReference type="Pfam" id="PF01243">
    <property type="entry name" value="PNPOx_N"/>
    <property type="match status" value="1"/>
</dbReference>
<feature type="domain" description="Pyridoxamine 5'-phosphate oxidase N-terminal" evidence="1">
    <location>
        <begin position="9"/>
        <end position="111"/>
    </location>
</feature>
<evidence type="ECO:0000313" key="2">
    <source>
        <dbReference type="EMBL" id="MBZ7988123.1"/>
    </source>
</evidence>
<gene>
    <name evidence="2" type="ORF">AVCANL283_08465</name>
</gene>
<keyword evidence="3" id="KW-1185">Reference proteome</keyword>
<protein>
    <submittedName>
        <fullName evidence="2">Pyridoxamine 5'-phosphate oxidase family protein</fullName>
    </submittedName>
</protein>
<dbReference type="RefSeq" id="WP_172231356.1">
    <property type="nucleotide sequence ID" value="NZ_CP035946.1"/>
</dbReference>
<dbReference type="SUPFAM" id="SSF50475">
    <property type="entry name" value="FMN-binding split barrel"/>
    <property type="match status" value="1"/>
</dbReference>
<sequence>MKDIISIYEFLKNNHIQILSTSIDNTPISRPIASALLYEEKIFYCMNKDKKMYEQLKINSKISICVCASDFSWIRINADAIFSDDLRVKQEYINQGRTRFKNANDDNFAVFYLKNIKAQIHKKAEVVNINS</sequence>
<accession>A0ABS7WUA1</accession>
<dbReference type="Gene3D" id="2.30.110.10">
    <property type="entry name" value="Electron Transport, Fmn-binding Protein, Chain A"/>
    <property type="match status" value="1"/>
</dbReference>
<evidence type="ECO:0000313" key="3">
    <source>
        <dbReference type="Proteomes" id="UP000786183"/>
    </source>
</evidence>
<proteinExistence type="predicted"/>